<dbReference type="InterPro" id="IPR036116">
    <property type="entry name" value="FN3_sf"/>
</dbReference>
<organism evidence="3 4">
    <name type="scientific">Meganyctiphanes norvegica</name>
    <name type="common">Northern krill</name>
    <name type="synonym">Thysanopoda norvegica</name>
    <dbReference type="NCBI Taxonomy" id="48144"/>
    <lineage>
        <taxon>Eukaryota</taxon>
        <taxon>Metazoa</taxon>
        <taxon>Ecdysozoa</taxon>
        <taxon>Arthropoda</taxon>
        <taxon>Crustacea</taxon>
        <taxon>Multicrustacea</taxon>
        <taxon>Malacostraca</taxon>
        <taxon>Eumalacostraca</taxon>
        <taxon>Eucarida</taxon>
        <taxon>Euphausiacea</taxon>
        <taxon>Euphausiidae</taxon>
        <taxon>Meganyctiphanes</taxon>
    </lineage>
</organism>
<gene>
    <name evidence="3" type="ORF">MNOR_LOCUS11876</name>
</gene>
<evidence type="ECO:0000313" key="3">
    <source>
        <dbReference type="EMBL" id="CAL4082364.1"/>
    </source>
</evidence>
<accession>A0AAV2QHN7</accession>
<dbReference type="SUPFAM" id="SSF52058">
    <property type="entry name" value="L domain-like"/>
    <property type="match status" value="1"/>
</dbReference>
<name>A0AAV2QHN7_MEGNR</name>
<evidence type="ECO:0000259" key="2">
    <source>
        <dbReference type="PROSITE" id="PS51379"/>
    </source>
</evidence>
<dbReference type="PROSITE" id="PS51379">
    <property type="entry name" value="4FE4S_FER_2"/>
    <property type="match status" value="1"/>
</dbReference>
<sequence>KTCEHECLSAPVNATCRGQESTHCPGPCRHYQLTDDNITTCVHTCINQTKYLHYMGYACISVDECTARNGSEAEAEVGNDASQHTAARVCVKCQGRCAEECPGASLQGNNLGEELLDCKKIKGSLNISISGGHNVTAILSRNLGKVREVTGFIRIYGSNTLYSLNFLSSLEVIGGEELLHGKYALYVLENRKLQELFNYEERGKKITIKNGSLFFAYNPLLCTQQIYDLAKISGLERPLKEDVSINSNGIKNCKITELKVLHMLQNTDFPTTMNISWTHEYGGTDRRRIIGYKVYHTKAEPGKNVSLFKDRDACSDELLWKMDLWEYHDQKLDAFNITMVIRGLEINTRYAFYVETYTTDREPHMSRSKIHYNCTAPSNPSRIEDLQKLSEIKENQLNLKWNPPIRPNGEIVFYMVEITRAGNILNETELCKSNITKGSSRDMPIQHKKQEEIKEENSTNVECCECPEADSPLQQKKARKESTNDFENHLNAAMFSK</sequence>
<feature type="non-terminal residue" evidence="3">
    <location>
        <position position="1"/>
    </location>
</feature>
<protein>
    <recommendedName>
        <fullName evidence="2">4Fe-4S ferredoxin-type domain-containing protein</fullName>
    </recommendedName>
</protein>
<proteinExistence type="predicted"/>
<dbReference type="Pfam" id="PF01030">
    <property type="entry name" value="Recep_L_domain"/>
    <property type="match status" value="1"/>
</dbReference>
<dbReference type="Gene3D" id="3.80.20.20">
    <property type="entry name" value="Receptor L-domain"/>
    <property type="match status" value="1"/>
</dbReference>
<keyword evidence="4" id="KW-1185">Reference proteome</keyword>
<dbReference type="CDD" id="cd00063">
    <property type="entry name" value="FN3"/>
    <property type="match status" value="1"/>
</dbReference>
<comment type="caution">
    <text evidence="3">The sequence shown here is derived from an EMBL/GenBank/DDBJ whole genome shotgun (WGS) entry which is preliminary data.</text>
</comment>
<dbReference type="InterPro" id="IPR003961">
    <property type="entry name" value="FN3_dom"/>
</dbReference>
<dbReference type="SUPFAM" id="SSF49265">
    <property type="entry name" value="Fibronectin type III"/>
    <property type="match status" value="1"/>
</dbReference>
<dbReference type="Gene3D" id="2.60.40.10">
    <property type="entry name" value="Immunoglobulins"/>
    <property type="match status" value="2"/>
</dbReference>
<dbReference type="InterPro" id="IPR017896">
    <property type="entry name" value="4Fe4S_Fe-S-bd"/>
</dbReference>
<dbReference type="InterPro" id="IPR036941">
    <property type="entry name" value="Rcpt_L-dom_sf"/>
</dbReference>
<feature type="non-terminal residue" evidence="3">
    <location>
        <position position="497"/>
    </location>
</feature>
<evidence type="ECO:0000313" key="4">
    <source>
        <dbReference type="Proteomes" id="UP001497623"/>
    </source>
</evidence>
<dbReference type="InterPro" id="IPR000494">
    <property type="entry name" value="Rcpt_L-dom"/>
</dbReference>
<dbReference type="Proteomes" id="UP001497623">
    <property type="component" value="Unassembled WGS sequence"/>
</dbReference>
<dbReference type="AlphaFoldDB" id="A0AAV2QHN7"/>
<reference evidence="3 4" key="1">
    <citation type="submission" date="2024-05" db="EMBL/GenBank/DDBJ databases">
        <authorList>
            <person name="Wallberg A."/>
        </authorList>
    </citation>
    <scope>NUCLEOTIDE SEQUENCE [LARGE SCALE GENOMIC DNA]</scope>
</reference>
<feature type="region of interest" description="Disordered" evidence="1">
    <location>
        <begin position="471"/>
        <end position="497"/>
    </location>
</feature>
<evidence type="ECO:0000256" key="1">
    <source>
        <dbReference type="SAM" id="MobiDB-lite"/>
    </source>
</evidence>
<feature type="domain" description="4Fe-4S ferredoxin-type" evidence="2">
    <location>
        <begin position="80"/>
        <end position="111"/>
    </location>
</feature>
<dbReference type="InterPro" id="IPR013783">
    <property type="entry name" value="Ig-like_fold"/>
</dbReference>
<dbReference type="EMBL" id="CAXKWB010006337">
    <property type="protein sequence ID" value="CAL4082364.1"/>
    <property type="molecule type" value="Genomic_DNA"/>
</dbReference>